<organism evidence="1 2">
    <name type="scientific">Glossina austeni</name>
    <name type="common">Savannah tsetse fly</name>
    <dbReference type="NCBI Taxonomy" id="7395"/>
    <lineage>
        <taxon>Eukaryota</taxon>
        <taxon>Metazoa</taxon>
        <taxon>Ecdysozoa</taxon>
        <taxon>Arthropoda</taxon>
        <taxon>Hexapoda</taxon>
        <taxon>Insecta</taxon>
        <taxon>Pterygota</taxon>
        <taxon>Neoptera</taxon>
        <taxon>Endopterygota</taxon>
        <taxon>Diptera</taxon>
        <taxon>Brachycera</taxon>
        <taxon>Muscomorpha</taxon>
        <taxon>Hippoboscoidea</taxon>
        <taxon>Glossinidae</taxon>
        <taxon>Glossina</taxon>
    </lineage>
</organism>
<evidence type="ECO:0000313" key="2">
    <source>
        <dbReference type="Proteomes" id="UP000078200"/>
    </source>
</evidence>
<dbReference type="AlphaFoldDB" id="A0A1A9V1M7"/>
<protein>
    <submittedName>
        <fullName evidence="1">Uncharacterized protein</fullName>
    </submittedName>
</protein>
<dbReference type="EnsemblMetazoa" id="GAUT022916-RA">
    <property type="protein sequence ID" value="GAUT022916-PA"/>
    <property type="gene ID" value="GAUT022916"/>
</dbReference>
<name>A0A1A9V1M7_GLOAU</name>
<evidence type="ECO:0000313" key="1">
    <source>
        <dbReference type="EnsemblMetazoa" id="GAUT022916-PA"/>
    </source>
</evidence>
<dbReference type="Proteomes" id="UP000078200">
    <property type="component" value="Unassembled WGS sequence"/>
</dbReference>
<accession>A0A1A9V1M7</accession>
<proteinExistence type="predicted"/>
<keyword evidence="2" id="KW-1185">Reference proteome</keyword>
<dbReference type="VEuPathDB" id="VectorBase:GAUT022916"/>
<reference evidence="1" key="1">
    <citation type="submission" date="2020-05" db="UniProtKB">
        <authorList>
            <consortium name="EnsemblMetazoa"/>
        </authorList>
    </citation>
    <scope>IDENTIFICATION</scope>
    <source>
        <strain evidence="1">TTRI</strain>
    </source>
</reference>
<sequence>MIAFVPPGHYQMKTFVASWESMNASFINLLSLRSFDESRISQVSLDDLVSLSLRLDFCFEVTLVGENISFTILLSLRSFEDSRELQESLEDLVSLFLTRVLVGEKMSVVFLPSLCSFDDSRELQESLVDIVSLFLTFDFSLEGVLVPLDISFVGLLYPRSFKESCELKESLRELASFVGLPSLRSFNDSLKVQDSLKSDFCFEDVLTGEDICFINLTSLRSFDNSRELPESTESFLSLSLKFGFCFEDSTGNTLFASLECLTLFDSHKISNFASRFLSSLEICSECSIAGGNTKSSRLPNLEGILSESWDNSLQMAKERLENENQVMHFVILLKKINTPFEIVLLIGVEVIVDIVCETGEVSETLPCAGYLKAFKEMHSTNENHFIVVINKSHYPWKIAAVNATKGSERTISMSITIDSTQGVLLDTVVYKYLQITIWFPSQKSDDVTIDEEIQSVSEAFASNGIPVHIVVK</sequence>